<keyword evidence="3" id="KW-1185">Reference proteome</keyword>
<dbReference type="EMBL" id="LR865415">
    <property type="protein sequence ID" value="CAD2105704.1"/>
    <property type="molecule type" value="Genomic_DNA"/>
</dbReference>
<keyword evidence="1" id="KW-0732">Signal</keyword>
<evidence type="ECO:0000256" key="1">
    <source>
        <dbReference type="SAM" id="SignalP"/>
    </source>
</evidence>
<feature type="chain" id="PRO_5028436049" evidence="1">
    <location>
        <begin position="26"/>
        <end position="267"/>
    </location>
</feature>
<dbReference type="OrthoDB" id="373150at2759"/>
<dbReference type="AlphaFoldDB" id="A0A6V7T297"/>
<dbReference type="VEuPathDB" id="PlasmoDB:PVPCR_1000080"/>
<organism evidence="2 3">
    <name type="scientific">Plasmodium vinckei petteri</name>
    <dbReference type="NCBI Taxonomy" id="138298"/>
    <lineage>
        <taxon>Eukaryota</taxon>
        <taxon>Sar</taxon>
        <taxon>Alveolata</taxon>
        <taxon>Apicomplexa</taxon>
        <taxon>Aconoidasida</taxon>
        <taxon>Haemosporida</taxon>
        <taxon>Plasmodiidae</taxon>
        <taxon>Plasmodium</taxon>
        <taxon>Plasmodium (Vinckeia)</taxon>
    </lineage>
</organism>
<evidence type="ECO:0000313" key="2">
    <source>
        <dbReference type="EMBL" id="CAD2105704.1"/>
    </source>
</evidence>
<dbReference type="SUPFAM" id="SSF55961">
    <property type="entry name" value="Bet v1-like"/>
    <property type="match status" value="1"/>
</dbReference>
<feature type="signal peptide" evidence="1">
    <location>
        <begin position="1"/>
        <end position="25"/>
    </location>
</feature>
<dbReference type="InterPro" id="IPR006486">
    <property type="entry name" value="PYST_A"/>
</dbReference>
<name>A0A6V7T297_PLAVN</name>
<sequence length="267" mass="31613">MNKFYIQFVLFLLTISLFVNNKVLATEPTPRKATKRQLKKYCPTPEQIFLKNKNLLCTNPEETREAIKLMNEAARHLEYHATIKNDYKYMGAYPDYNLNFYEKEHKDHIKVGKFQYIVRDTNKYNETIDEFWDPDCINFLDYKNTKRKIVRVCNPNLVMIQQRYKTWCLDREKYFYALAAKFNVSENKTIIAMTSANINDHNPSKKKYKNTIIESANLFKTDIDSDDDIKNGKLEKAFVNVAGYLIEKKNGETYITYVESIDEHGHF</sequence>
<evidence type="ECO:0000313" key="3">
    <source>
        <dbReference type="Proteomes" id="UP000515268"/>
    </source>
</evidence>
<proteinExistence type="predicted"/>
<accession>A0A6V7T297</accession>
<protein>
    <submittedName>
        <fullName evidence="2">Fam-a protein</fullName>
    </submittedName>
</protein>
<dbReference type="NCBIfam" id="TIGR01599">
    <property type="entry name" value="PYST-A"/>
    <property type="match status" value="1"/>
</dbReference>
<dbReference type="Proteomes" id="UP000515268">
    <property type="component" value="Chromosome PVPCR_10"/>
</dbReference>
<gene>
    <name evidence="2" type="ORF">PVPCR_1000080</name>
</gene>
<reference evidence="2 3" key="1">
    <citation type="submission" date="2020-08" db="EMBL/GenBank/DDBJ databases">
        <authorList>
            <person name="Ramaprasad A."/>
        </authorList>
    </citation>
    <scope>NUCLEOTIDE SEQUENCE [LARGE SCALE GENOMIC DNA]</scope>
</reference>